<organism evidence="3 4">
    <name type="scientific">Gemmatirosa kalamazoonensis</name>
    <dbReference type="NCBI Taxonomy" id="861299"/>
    <lineage>
        <taxon>Bacteria</taxon>
        <taxon>Pseudomonadati</taxon>
        <taxon>Gemmatimonadota</taxon>
        <taxon>Gemmatimonadia</taxon>
        <taxon>Gemmatimonadales</taxon>
        <taxon>Gemmatimonadaceae</taxon>
        <taxon>Gemmatirosa</taxon>
    </lineage>
</organism>
<dbReference type="GO" id="GO:0006402">
    <property type="term" value="P:mRNA catabolic process"/>
    <property type="evidence" value="ECO:0007669"/>
    <property type="project" value="TreeGrafter"/>
</dbReference>
<evidence type="ECO:0000313" key="3">
    <source>
        <dbReference type="EMBL" id="AHG88533.1"/>
    </source>
</evidence>
<dbReference type="InterPro" id="IPR012340">
    <property type="entry name" value="NA-bd_OB-fold"/>
</dbReference>
<keyword evidence="4" id="KW-1185">Reference proteome</keyword>
<reference evidence="3 4" key="1">
    <citation type="journal article" date="2014" name="Genome Announc.">
        <title>Genome Sequence and Methylome of Soil Bacterium Gemmatirosa kalamazoonensis KBS708T, a Member of the Rarely Cultivated Gemmatimonadetes Phylum.</title>
        <authorList>
            <person name="Debruyn J.M."/>
            <person name="Radosevich M."/>
            <person name="Wommack K.E."/>
            <person name="Polson S.W."/>
            <person name="Hauser L.J."/>
            <person name="Fawaz M.N."/>
            <person name="Korlach J."/>
            <person name="Tsai Y.C."/>
        </authorList>
    </citation>
    <scope>NUCLEOTIDE SEQUENCE [LARGE SCALE GENOMIC DNA]</scope>
    <source>
        <strain evidence="3 4">KBS708</strain>
    </source>
</reference>
<sequence length="419" mass="45086">MEWAERADDGAVRVLVGIADVDALVPRGSAVDADAAHNATSVYAGADVFPMLPLALSADRTSLLEGEDRLAIVVELRVAADGTVERADVYRALLRNRAKLAYDDVGAWLERGGAPPESVARVPELSAQILLQYDAARRLQAERDRAGALDFETIEARPVTKGGAVVGLAVVHKNAARELIEDFMIAANVAIARFLEAHGSSGIRRVVREPERWARIVEIARRYGDALPDAPDSRALAAFLARRRAADPLRFPDLSLSIVKLMGPGEYALDRPGHDPGGHFGLAAEDYSHATAPNRRYADLVTQRLVKAVLAGAPQPYTDDELGSLAAHCTEREDAARAVERTVRKTAAALLLASRIGDTFDAIVTGAARKGTFVRLLDPPAEGRVVRGEAGMDVGERVRVRLLSVDPERGYVDFEGTEG</sequence>
<dbReference type="SMART" id="SM00955">
    <property type="entry name" value="RNB"/>
    <property type="match status" value="1"/>
</dbReference>
<dbReference type="KEGG" id="gba:J421_0996"/>
<evidence type="ECO:0000313" key="4">
    <source>
        <dbReference type="Proteomes" id="UP000019151"/>
    </source>
</evidence>
<dbReference type="InterPro" id="IPR050180">
    <property type="entry name" value="RNR_Ribonuclease"/>
</dbReference>
<name>W0RGJ9_9BACT</name>
<protein>
    <submittedName>
        <fullName evidence="3">Ribonuclease II</fullName>
    </submittedName>
</protein>
<dbReference type="SMART" id="SM00316">
    <property type="entry name" value="S1"/>
    <property type="match status" value="1"/>
</dbReference>
<dbReference type="AlphaFoldDB" id="W0RGJ9"/>
<accession>W0RGJ9</accession>
<dbReference type="HOGENOM" id="CLU_002333_4_1_0"/>
<dbReference type="Proteomes" id="UP000019151">
    <property type="component" value="Chromosome"/>
</dbReference>
<dbReference type="GO" id="GO:0004540">
    <property type="term" value="F:RNA nuclease activity"/>
    <property type="evidence" value="ECO:0007669"/>
    <property type="project" value="InterPro"/>
</dbReference>
<dbReference type="InParanoid" id="W0RGJ9"/>
<dbReference type="InterPro" id="IPR001900">
    <property type="entry name" value="RNase_II/R"/>
</dbReference>
<dbReference type="STRING" id="861299.J421_0996"/>
<dbReference type="PANTHER" id="PTHR23355:SF37">
    <property type="entry name" value="EXORIBONUCLEASE 2"/>
    <property type="match status" value="1"/>
</dbReference>
<evidence type="ECO:0000259" key="2">
    <source>
        <dbReference type="SMART" id="SM00955"/>
    </source>
</evidence>
<dbReference type="GO" id="GO:0005829">
    <property type="term" value="C:cytosol"/>
    <property type="evidence" value="ECO:0007669"/>
    <property type="project" value="TreeGrafter"/>
</dbReference>
<dbReference type="EMBL" id="CP007128">
    <property type="protein sequence ID" value="AHG88533.1"/>
    <property type="molecule type" value="Genomic_DNA"/>
</dbReference>
<gene>
    <name evidence="3" type="ORF">J421_0996</name>
</gene>
<dbReference type="InterPro" id="IPR040596">
    <property type="entry name" value="RNase_II_C_S1"/>
</dbReference>
<dbReference type="Pfam" id="PF18614">
    <property type="entry name" value="RNase_II_C_S1"/>
    <property type="match status" value="1"/>
</dbReference>
<dbReference type="GO" id="GO:0003723">
    <property type="term" value="F:RNA binding"/>
    <property type="evidence" value="ECO:0007669"/>
    <property type="project" value="InterPro"/>
</dbReference>
<dbReference type="InterPro" id="IPR003029">
    <property type="entry name" value="S1_domain"/>
</dbReference>
<dbReference type="FunCoup" id="W0RGJ9">
    <property type="interactions" value="320"/>
</dbReference>
<proteinExistence type="predicted"/>
<dbReference type="PANTHER" id="PTHR23355">
    <property type="entry name" value="RIBONUCLEASE"/>
    <property type="match status" value="1"/>
</dbReference>
<dbReference type="eggNOG" id="COG0557">
    <property type="taxonomic scope" value="Bacteria"/>
</dbReference>
<dbReference type="Pfam" id="PF00773">
    <property type="entry name" value="RNB"/>
    <property type="match status" value="1"/>
</dbReference>
<feature type="domain" description="S1 motif" evidence="1">
    <location>
        <begin position="355"/>
        <end position="417"/>
    </location>
</feature>
<dbReference type="PATRIC" id="fig|861299.3.peg.1010"/>
<evidence type="ECO:0000259" key="1">
    <source>
        <dbReference type="SMART" id="SM00316"/>
    </source>
</evidence>
<feature type="domain" description="RNB" evidence="2">
    <location>
        <begin position="6"/>
        <end position="312"/>
    </location>
</feature>
<dbReference type="SUPFAM" id="SSF50249">
    <property type="entry name" value="Nucleic acid-binding proteins"/>
    <property type="match status" value="2"/>
</dbReference>